<keyword evidence="3" id="KW-1185">Reference proteome</keyword>
<reference evidence="2 3" key="1">
    <citation type="submission" date="2019-04" db="EMBL/GenBank/DDBJ databases">
        <authorList>
            <person name="Van Vliet M D."/>
        </authorList>
    </citation>
    <scope>NUCLEOTIDE SEQUENCE [LARGE SCALE GENOMIC DNA]</scope>
    <source>
        <strain evidence="2 3">F1</strain>
    </source>
</reference>
<organism evidence="2 3">
    <name type="scientific">Pontiella desulfatans</name>
    <dbReference type="NCBI Taxonomy" id="2750659"/>
    <lineage>
        <taxon>Bacteria</taxon>
        <taxon>Pseudomonadati</taxon>
        <taxon>Kiritimatiellota</taxon>
        <taxon>Kiritimatiellia</taxon>
        <taxon>Kiritimatiellales</taxon>
        <taxon>Pontiellaceae</taxon>
        <taxon>Pontiella</taxon>
    </lineage>
</organism>
<dbReference type="InterPro" id="IPR017853">
    <property type="entry name" value="GH"/>
</dbReference>
<evidence type="ECO:0000259" key="1">
    <source>
        <dbReference type="Pfam" id="PF14587"/>
    </source>
</evidence>
<dbReference type="InterPro" id="IPR039743">
    <property type="entry name" value="6GAL/EXGAL"/>
</dbReference>
<dbReference type="RefSeq" id="WP_136077446.1">
    <property type="nucleotide sequence ID" value="NZ_CAAHFG010000001.1"/>
</dbReference>
<dbReference type="Proteomes" id="UP000366872">
    <property type="component" value="Unassembled WGS sequence"/>
</dbReference>
<proteinExistence type="predicted"/>
<dbReference type="SUPFAM" id="SSF51445">
    <property type="entry name" value="(Trans)glycosidases"/>
    <property type="match status" value="1"/>
</dbReference>
<dbReference type="PROSITE" id="PS51257">
    <property type="entry name" value="PROKAR_LIPOPROTEIN"/>
    <property type="match status" value="1"/>
</dbReference>
<gene>
    <name evidence="2" type="ORF">PDESU_00254</name>
</gene>
<dbReference type="Pfam" id="PF14587">
    <property type="entry name" value="Glyco_hydr_30_2"/>
    <property type="match status" value="1"/>
</dbReference>
<dbReference type="PANTHER" id="PTHR42767:SF1">
    <property type="entry name" value="ENDO-BETA-1,6-GALACTANASE-LIKE DOMAIN-CONTAINING PROTEIN"/>
    <property type="match status" value="1"/>
</dbReference>
<accession>A0A6C2TVM6</accession>
<dbReference type="Gene3D" id="2.60.40.1180">
    <property type="entry name" value="Golgi alpha-mannosidase II"/>
    <property type="match status" value="1"/>
</dbReference>
<name>A0A6C2TVM6_PONDE</name>
<dbReference type="InterPro" id="IPR013780">
    <property type="entry name" value="Glyco_hydro_b"/>
</dbReference>
<dbReference type="GO" id="GO:0004553">
    <property type="term" value="F:hydrolase activity, hydrolyzing O-glycosyl compounds"/>
    <property type="evidence" value="ECO:0007669"/>
    <property type="project" value="InterPro"/>
</dbReference>
<evidence type="ECO:0000313" key="2">
    <source>
        <dbReference type="EMBL" id="VGO11708.1"/>
    </source>
</evidence>
<dbReference type="EMBL" id="CAAHFG010000001">
    <property type="protein sequence ID" value="VGO11708.1"/>
    <property type="molecule type" value="Genomic_DNA"/>
</dbReference>
<dbReference type="Gene3D" id="3.20.20.80">
    <property type="entry name" value="Glycosidases"/>
    <property type="match status" value="1"/>
</dbReference>
<dbReference type="AlphaFoldDB" id="A0A6C2TVM6"/>
<protein>
    <recommendedName>
        <fullName evidence="1">Endo-beta-1,6-galactanase-like domain-containing protein</fullName>
    </recommendedName>
</protein>
<sequence>MKNRLFFTVGFVALACQGETLVTLDFSKRAQTIENIGSSTGMHGDHMAKHWAPETVDAVADLLFSREFDGAGTPKGIGLSCFRIQIGAGGAGEEGGIRAPWRRTDCFLRADGSYDWVNQGQGVHYWRRKASEYEVPTVIGYLNSPPVWFTESGYVFKTSKSFTSNLKPEHYGNYAAFLTAVATHFQETGLPFSHISPVNEPQWYWDGVPGRAKQEGSPWTNEQIAEVVRLTDQRFLANRISTRLLIPEAAEYPALVEPLPGRYFAAASDQIDAFWNRKSPDYVGNLKSVEPAVAGHAYFSDGSVVKIINTREAVKEAVARSGSNLRFWQTEYSLLGEGWTGGLPVSEVDEMTAALLLARNIHADLTLANASAWQWWSSTEPRMGRVPRYCLIECGDDDEETYRATKLLWALGHYSRFVRPGMVRIEAQTGRPAGKDLEGLMASAYHDAGRNRWVMVLVNFSDVEQEVAYRTRMLPPARGRWETQGFLTRKDSHMQRFSIHDERLTLPPKSMATIVSGAVR</sequence>
<feature type="domain" description="Endo-beta-1,6-galactanase-like" evidence="1">
    <location>
        <begin position="22"/>
        <end position="381"/>
    </location>
</feature>
<evidence type="ECO:0000313" key="3">
    <source>
        <dbReference type="Proteomes" id="UP000366872"/>
    </source>
</evidence>
<dbReference type="PANTHER" id="PTHR42767">
    <property type="entry name" value="ENDO-BETA-1,6-GALACTANASE"/>
    <property type="match status" value="1"/>
</dbReference>
<dbReference type="InterPro" id="IPR039514">
    <property type="entry name" value="6GAL-like"/>
</dbReference>